<proteinExistence type="predicted"/>
<evidence type="ECO:0000313" key="1">
    <source>
        <dbReference type="EMBL" id="KAJ5342360.1"/>
    </source>
</evidence>
<sequence length="297" mass="33625">MASRSSSVLSQSQIDHFITHGFIRIEGCFSKAKADQWASDVWRRLGVSPTDKSTWTTEITHMDETKTEPVKTFAPKAWDAMCQLLGGKDRISSASATWNDAFIVNLGSPQSEGTWPRPADLLGWHVDGDFFIHFLDSPEQALLVIPFFTNIQERAGGTMICSDATKFIAQHLYNHPEGVSPYMYPRGQVPDGDPMDTPFYSDILKNCRNFHEMTGNVGDVILMHPLMCHSVSVNSLRHPRVITNPPVSLKKPFNFDRKDPAEYSIVERSTLQMLEKDRLPGWRIRGKREFVVPETEK</sequence>
<dbReference type="Proteomes" id="UP001148299">
    <property type="component" value="Unassembled WGS sequence"/>
</dbReference>
<keyword evidence="2" id="KW-1185">Reference proteome</keyword>
<evidence type="ECO:0000313" key="2">
    <source>
        <dbReference type="Proteomes" id="UP001148299"/>
    </source>
</evidence>
<accession>A0A9W9QQW2</accession>
<reference evidence="1" key="1">
    <citation type="submission" date="2022-12" db="EMBL/GenBank/DDBJ databases">
        <authorList>
            <person name="Petersen C."/>
        </authorList>
    </citation>
    <scope>NUCLEOTIDE SEQUENCE</scope>
    <source>
        <strain evidence="1">IBT 35675</strain>
    </source>
</reference>
<dbReference type="AlphaFoldDB" id="A0A9W9QQW2"/>
<dbReference type="EMBL" id="JAPZBR010000008">
    <property type="protein sequence ID" value="KAJ5342360.1"/>
    <property type="molecule type" value="Genomic_DNA"/>
</dbReference>
<name>A0A9W9QQW2_PENBR</name>
<protein>
    <submittedName>
        <fullName evidence="1">Uncharacterized protein</fullName>
    </submittedName>
</protein>
<dbReference type="Gene3D" id="2.60.120.620">
    <property type="entry name" value="q2cbj1_9rhob like domain"/>
    <property type="match status" value="1"/>
</dbReference>
<organism evidence="1 2">
    <name type="scientific">Penicillium brevicompactum</name>
    <dbReference type="NCBI Taxonomy" id="5074"/>
    <lineage>
        <taxon>Eukaryota</taxon>
        <taxon>Fungi</taxon>
        <taxon>Dikarya</taxon>
        <taxon>Ascomycota</taxon>
        <taxon>Pezizomycotina</taxon>
        <taxon>Eurotiomycetes</taxon>
        <taxon>Eurotiomycetidae</taxon>
        <taxon>Eurotiales</taxon>
        <taxon>Aspergillaceae</taxon>
        <taxon>Penicillium</taxon>
    </lineage>
</organism>
<gene>
    <name evidence="1" type="ORF">N7541_011484</name>
</gene>
<reference evidence="1" key="2">
    <citation type="journal article" date="2023" name="IMA Fungus">
        <title>Comparative genomic study of the Penicillium genus elucidates a diverse pangenome and 15 lateral gene transfer events.</title>
        <authorList>
            <person name="Petersen C."/>
            <person name="Sorensen T."/>
            <person name="Nielsen M.R."/>
            <person name="Sondergaard T.E."/>
            <person name="Sorensen J.L."/>
            <person name="Fitzpatrick D.A."/>
            <person name="Frisvad J.C."/>
            <person name="Nielsen K.L."/>
        </authorList>
    </citation>
    <scope>NUCLEOTIDE SEQUENCE</scope>
    <source>
        <strain evidence="1">IBT 35675</strain>
    </source>
</reference>
<dbReference type="SUPFAM" id="SSF51197">
    <property type="entry name" value="Clavaminate synthase-like"/>
    <property type="match status" value="1"/>
</dbReference>
<comment type="caution">
    <text evidence="1">The sequence shown here is derived from an EMBL/GenBank/DDBJ whole genome shotgun (WGS) entry which is preliminary data.</text>
</comment>